<dbReference type="Pfam" id="PF18790">
    <property type="entry name" value="KfrB"/>
    <property type="match status" value="1"/>
</dbReference>
<evidence type="ECO:0000313" key="3">
    <source>
        <dbReference type="Proteomes" id="UP000192505"/>
    </source>
</evidence>
<evidence type="ECO:0000313" key="2">
    <source>
        <dbReference type="EMBL" id="OQW85709.1"/>
    </source>
</evidence>
<feature type="domain" description="KfrB" evidence="1">
    <location>
        <begin position="239"/>
        <end position="292"/>
    </location>
</feature>
<evidence type="ECO:0000259" key="1">
    <source>
        <dbReference type="Pfam" id="PF18790"/>
    </source>
</evidence>
<sequence length="310" mass="33779">MPVTKEQADGAIHAFYNEFPGLSGLKIIHRPTQEHFYGAKGSVEALGFAIKGAFLPRQGHIHLALANFHNEGDLRKSLQHEALGHFGTLTYTSSEKRDLLEVIIAARQSPSMKGDWAKVDKAYAGQSELMKAEEVFCLAAERIDGPPSKTADQAARTWSDVVQNKTRPLEREDLQTIAESVADGIRRGTREQQIFPIDDRSQFRKTAELADSLTEATAETKAQLGPNAKTFPAQLAEGTYKGPIIAETEHHVLQQVSATNTVAHAKTTFAQVPTVDKATALAVAYNDGAAVAKPARVRDVAQTKGRDLSR</sequence>
<dbReference type="EMBL" id="MTEI01000043">
    <property type="protein sequence ID" value="OQW85709.1"/>
    <property type="molecule type" value="Genomic_DNA"/>
</dbReference>
<accession>A0A1W9KNL6</accession>
<gene>
    <name evidence="2" type="ORF">BWK72_20875</name>
</gene>
<reference evidence="2 3" key="1">
    <citation type="submission" date="2017-01" db="EMBL/GenBank/DDBJ databases">
        <title>Novel large sulfur bacteria in the metagenomes of groundwater-fed chemosynthetic microbial mats in the Lake Huron basin.</title>
        <authorList>
            <person name="Sharrar A.M."/>
            <person name="Flood B.E."/>
            <person name="Bailey J.V."/>
            <person name="Jones D.S."/>
            <person name="Biddanda B."/>
            <person name="Ruberg S.A."/>
            <person name="Marcus D.N."/>
            <person name="Dick G.J."/>
        </authorList>
    </citation>
    <scope>NUCLEOTIDE SEQUENCE [LARGE SCALE GENOMIC DNA]</scope>
    <source>
        <strain evidence="2">A7</strain>
    </source>
</reference>
<proteinExistence type="predicted"/>
<comment type="caution">
    <text evidence="2">The sequence shown here is derived from an EMBL/GenBank/DDBJ whole genome shotgun (WGS) entry which is preliminary data.</text>
</comment>
<organism evidence="2 3">
    <name type="scientific">Rhodoferax ferrireducens</name>
    <dbReference type="NCBI Taxonomy" id="192843"/>
    <lineage>
        <taxon>Bacteria</taxon>
        <taxon>Pseudomonadati</taxon>
        <taxon>Pseudomonadota</taxon>
        <taxon>Betaproteobacteria</taxon>
        <taxon>Burkholderiales</taxon>
        <taxon>Comamonadaceae</taxon>
        <taxon>Rhodoferax</taxon>
    </lineage>
</organism>
<dbReference type="InterPro" id="IPR040782">
    <property type="entry name" value="KfrB"/>
</dbReference>
<dbReference type="Proteomes" id="UP000192505">
    <property type="component" value="Unassembled WGS sequence"/>
</dbReference>
<dbReference type="AlphaFoldDB" id="A0A1W9KNL6"/>
<protein>
    <recommendedName>
        <fullName evidence="1">KfrB domain-containing protein</fullName>
    </recommendedName>
</protein>
<name>A0A1W9KNL6_9BURK</name>